<sequence>MSRNDPAVIDRLMTQPGRWAVVGLTGNTARPAHSVAKRIRDDLGMTIVPVNPKGEVVHGEPGFRTLAEVPGPIDVVDCFVNSRRVGAVVDQAVAAGARTVWLQLGVVDHAAAARAAAAGLDVVMDTCPLIELGARLRQGWTLDPRRTPPLAPPV</sequence>
<dbReference type="Pfam" id="PF13380">
    <property type="entry name" value="CoA_binding_2"/>
    <property type="match status" value="1"/>
</dbReference>
<comment type="caution">
    <text evidence="2">The sequence shown here is derived from an EMBL/GenBank/DDBJ whole genome shotgun (WGS) entry which is preliminary data.</text>
</comment>
<dbReference type="Gene3D" id="3.40.50.720">
    <property type="entry name" value="NAD(P)-binding Rossmann-like Domain"/>
    <property type="match status" value="1"/>
</dbReference>
<evidence type="ECO:0000313" key="2">
    <source>
        <dbReference type="EMBL" id="MFC4903107.1"/>
    </source>
</evidence>
<dbReference type="SUPFAM" id="SSF51735">
    <property type="entry name" value="NAD(P)-binding Rossmann-fold domains"/>
    <property type="match status" value="1"/>
</dbReference>
<dbReference type="InterPro" id="IPR036291">
    <property type="entry name" value="NAD(P)-bd_dom_sf"/>
</dbReference>
<keyword evidence="3" id="KW-1185">Reference proteome</keyword>
<accession>A0ABV9TGI9</accession>
<dbReference type="InterPro" id="IPR003781">
    <property type="entry name" value="CoA-bd"/>
</dbReference>
<dbReference type="SMART" id="SM00881">
    <property type="entry name" value="CoA_binding"/>
    <property type="match status" value="1"/>
</dbReference>
<evidence type="ECO:0000313" key="3">
    <source>
        <dbReference type="Proteomes" id="UP001595797"/>
    </source>
</evidence>
<dbReference type="Proteomes" id="UP001595797">
    <property type="component" value="Unassembled WGS sequence"/>
</dbReference>
<reference evidence="3" key="1">
    <citation type="journal article" date="2019" name="Int. J. Syst. Evol. Microbiol.">
        <title>The Global Catalogue of Microorganisms (GCM) 10K type strain sequencing project: providing services to taxonomists for standard genome sequencing and annotation.</title>
        <authorList>
            <consortium name="The Broad Institute Genomics Platform"/>
            <consortium name="The Broad Institute Genome Sequencing Center for Infectious Disease"/>
            <person name="Wu L."/>
            <person name="Ma J."/>
        </authorList>
    </citation>
    <scope>NUCLEOTIDE SEQUENCE [LARGE SCALE GENOMIC DNA]</scope>
    <source>
        <strain evidence="3">CGMCC 4.6946</strain>
    </source>
</reference>
<proteinExistence type="predicted"/>
<gene>
    <name evidence="2" type="ORF">ACFPCS_05950</name>
</gene>
<evidence type="ECO:0000259" key="1">
    <source>
        <dbReference type="SMART" id="SM00881"/>
    </source>
</evidence>
<protein>
    <submittedName>
        <fullName evidence="2">CoA-binding protein</fullName>
    </submittedName>
</protein>
<dbReference type="PANTHER" id="PTHR33303">
    <property type="entry name" value="CYTOPLASMIC PROTEIN-RELATED"/>
    <property type="match status" value="1"/>
</dbReference>
<organism evidence="2 3">
    <name type="scientific">Kocuria oceani</name>
    <dbReference type="NCBI Taxonomy" id="988827"/>
    <lineage>
        <taxon>Bacteria</taxon>
        <taxon>Bacillati</taxon>
        <taxon>Actinomycetota</taxon>
        <taxon>Actinomycetes</taxon>
        <taxon>Micrococcales</taxon>
        <taxon>Micrococcaceae</taxon>
        <taxon>Kocuria</taxon>
    </lineage>
</organism>
<dbReference type="EMBL" id="JBHSIW010000007">
    <property type="protein sequence ID" value="MFC4903107.1"/>
    <property type="molecule type" value="Genomic_DNA"/>
</dbReference>
<dbReference type="RefSeq" id="WP_277549871.1">
    <property type="nucleotide sequence ID" value="NZ_JARAMH010000001.1"/>
</dbReference>
<dbReference type="PANTHER" id="PTHR33303:SF2">
    <property type="entry name" value="COA-BINDING DOMAIN-CONTAINING PROTEIN"/>
    <property type="match status" value="1"/>
</dbReference>
<name>A0ABV9TGI9_9MICC</name>
<feature type="domain" description="CoA-binding" evidence="1">
    <location>
        <begin position="13"/>
        <end position="106"/>
    </location>
</feature>